<proteinExistence type="predicted"/>
<evidence type="ECO:0000313" key="2">
    <source>
        <dbReference type="EMBL" id="KRM54856.1"/>
    </source>
</evidence>
<dbReference type="AlphaFoldDB" id="A0A0R1ZIS8"/>
<dbReference type="Proteomes" id="UP000051679">
    <property type="component" value="Unassembled WGS sequence"/>
</dbReference>
<feature type="transmembrane region" description="Helical" evidence="1">
    <location>
        <begin position="38"/>
        <end position="56"/>
    </location>
</feature>
<protein>
    <submittedName>
        <fullName evidence="2">Uncharacterized protein</fullName>
    </submittedName>
</protein>
<keyword evidence="1" id="KW-0472">Membrane</keyword>
<feature type="transmembrane region" description="Helical" evidence="1">
    <location>
        <begin position="7"/>
        <end position="32"/>
    </location>
</feature>
<sequence length="153" mass="17300">MSQKKASFIFTLMFIIPYICAVSIIGVAYNVLVAHASSPWRILVGTVVGTTMLYFLKIPLERPLRILGKYTFRFNRRVIRLFMLDEAKSWKKYANILIDAAFSLFGILAVGYLSRGQSGYDFISSTLIGWIVVVLFASLCISSYFEFDALAIK</sequence>
<keyword evidence="1" id="KW-1133">Transmembrane helix</keyword>
<keyword evidence="3" id="KW-1185">Reference proteome</keyword>
<gene>
    <name evidence="2" type="ORF">FC18_GL002274</name>
</gene>
<name>A0A0R1ZIS8_9LACO</name>
<organism evidence="2 3">
    <name type="scientific">Lacticaseibacillus sharpeae JCM 1186 = DSM 20505</name>
    <dbReference type="NCBI Taxonomy" id="1291052"/>
    <lineage>
        <taxon>Bacteria</taxon>
        <taxon>Bacillati</taxon>
        <taxon>Bacillota</taxon>
        <taxon>Bacilli</taxon>
        <taxon>Lactobacillales</taxon>
        <taxon>Lactobacillaceae</taxon>
        <taxon>Lacticaseibacillus</taxon>
    </lineage>
</organism>
<evidence type="ECO:0000313" key="3">
    <source>
        <dbReference type="Proteomes" id="UP000051679"/>
    </source>
</evidence>
<accession>A0A0R1ZIS8</accession>
<dbReference type="PATRIC" id="fig|1291052.5.peg.2342"/>
<feature type="transmembrane region" description="Helical" evidence="1">
    <location>
        <begin position="127"/>
        <end position="147"/>
    </location>
</feature>
<feature type="transmembrane region" description="Helical" evidence="1">
    <location>
        <begin position="93"/>
        <end position="115"/>
    </location>
</feature>
<dbReference type="RefSeq" id="WP_054677425.1">
    <property type="nucleotide sequence ID" value="NZ_AYYO01000044.1"/>
</dbReference>
<reference evidence="2 3" key="1">
    <citation type="journal article" date="2015" name="Genome Announc.">
        <title>Expanding the biotechnology potential of lactobacilli through comparative genomics of 213 strains and associated genera.</title>
        <authorList>
            <person name="Sun Z."/>
            <person name="Harris H.M."/>
            <person name="McCann A."/>
            <person name="Guo C."/>
            <person name="Argimon S."/>
            <person name="Zhang W."/>
            <person name="Yang X."/>
            <person name="Jeffery I.B."/>
            <person name="Cooney J.C."/>
            <person name="Kagawa T.F."/>
            <person name="Liu W."/>
            <person name="Song Y."/>
            <person name="Salvetti E."/>
            <person name="Wrobel A."/>
            <person name="Rasinkangas P."/>
            <person name="Parkhill J."/>
            <person name="Rea M.C."/>
            <person name="O'Sullivan O."/>
            <person name="Ritari J."/>
            <person name="Douillard F.P."/>
            <person name="Paul Ross R."/>
            <person name="Yang R."/>
            <person name="Briner A.E."/>
            <person name="Felis G.E."/>
            <person name="de Vos W.M."/>
            <person name="Barrangou R."/>
            <person name="Klaenhammer T.R."/>
            <person name="Caufield P.W."/>
            <person name="Cui Y."/>
            <person name="Zhang H."/>
            <person name="O'Toole P.W."/>
        </authorList>
    </citation>
    <scope>NUCLEOTIDE SEQUENCE [LARGE SCALE GENOMIC DNA]</scope>
    <source>
        <strain evidence="2 3">DSM 20505</strain>
    </source>
</reference>
<dbReference type="STRING" id="1291052.FC18_GL002274"/>
<dbReference type="OrthoDB" id="2313682at2"/>
<evidence type="ECO:0000256" key="1">
    <source>
        <dbReference type="SAM" id="Phobius"/>
    </source>
</evidence>
<keyword evidence="1" id="KW-0812">Transmembrane</keyword>
<comment type="caution">
    <text evidence="2">The sequence shown here is derived from an EMBL/GenBank/DDBJ whole genome shotgun (WGS) entry which is preliminary data.</text>
</comment>
<dbReference type="EMBL" id="AYYO01000044">
    <property type="protein sequence ID" value="KRM54856.1"/>
    <property type="molecule type" value="Genomic_DNA"/>
</dbReference>